<name>A0A7N0VJ30_KALFE</name>
<keyword evidence="3" id="KW-1185">Reference proteome</keyword>
<evidence type="ECO:0000313" key="3">
    <source>
        <dbReference type="Proteomes" id="UP000594263"/>
    </source>
</evidence>
<reference evidence="2" key="1">
    <citation type="submission" date="2021-01" db="UniProtKB">
        <authorList>
            <consortium name="EnsemblPlants"/>
        </authorList>
    </citation>
    <scope>IDENTIFICATION</scope>
</reference>
<organism evidence="2 3">
    <name type="scientific">Kalanchoe fedtschenkoi</name>
    <name type="common">Lavender scallops</name>
    <name type="synonym">South American air plant</name>
    <dbReference type="NCBI Taxonomy" id="63787"/>
    <lineage>
        <taxon>Eukaryota</taxon>
        <taxon>Viridiplantae</taxon>
        <taxon>Streptophyta</taxon>
        <taxon>Embryophyta</taxon>
        <taxon>Tracheophyta</taxon>
        <taxon>Spermatophyta</taxon>
        <taxon>Magnoliopsida</taxon>
        <taxon>eudicotyledons</taxon>
        <taxon>Gunneridae</taxon>
        <taxon>Pentapetalae</taxon>
        <taxon>Saxifragales</taxon>
        <taxon>Crassulaceae</taxon>
        <taxon>Kalanchoe</taxon>
    </lineage>
</organism>
<protein>
    <submittedName>
        <fullName evidence="2">Uncharacterized protein</fullName>
    </submittedName>
</protein>
<proteinExistence type="predicted"/>
<dbReference type="Gramene" id="Kaladp0878s0014.1.v1.1">
    <property type="protein sequence ID" value="Kaladp0878s0014.1.v1.1.CDS.1"/>
    <property type="gene ID" value="Kaladp0878s0014.v1.1"/>
</dbReference>
<dbReference type="AlphaFoldDB" id="A0A7N0VJ30"/>
<feature type="compositionally biased region" description="Polar residues" evidence="1">
    <location>
        <begin position="1"/>
        <end position="10"/>
    </location>
</feature>
<evidence type="ECO:0000313" key="2">
    <source>
        <dbReference type="EnsemblPlants" id="Kaladp0878s0014.1.v1.1.CDS.1"/>
    </source>
</evidence>
<feature type="compositionally biased region" description="Low complexity" evidence="1">
    <location>
        <begin position="17"/>
        <end position="29"/>
    </location>
</feature>
<sequence>MLSLSKQATPNHDHRSTSSTSPSGLNSDSQKARVINSDITRESRLFSCKKLKLQDN</sequence>
<accession>A0A7N0VJ30</accession>
<dbReference type="Proteomes" id="UP000594263">
    <property type="component" value="Unplaced"/>
</dbReference>
<dbReference type="EnsemblPlants" id="Kaladp0878s0014.1.v1.1">
    <property type="protein sequence ID" value="Kaladp0878s0014.1.v1.1.CDS.1"/>
    <property type="gene ID" value="Kaladp0878s0014.v1.1"/>
</dbReference>
<evidence type="ECO:0000256" key="1">
    <source>
        <dbReference type="SAM" id="MobiDB-lite"/>
    </source>
</evidence>
<feature type="region of interest" description="Disordered" evidence="1">
    <location>
        <begin position="1"/>
        <end position="38"/>
    </location>
</feature>